<dbReference type="AlphaFoldDB" id="A0A914KK49"/>
<proteinExistence type="predicted"/>
<feature type="region of interest" description="Disordered" evidence="1">
    <location>
        <begin position="66"/>
        <end position="106"/>
    </location>
</feature>
<dbReference type="Proteomes" id="UP000887563">
    <property type="component" value="Unplaced"/>
</dbReference>
<reference evidence="3" key="1">
    <citation type="submission" date="2022-11" db="UniProtKB">
        <authorList>
            <consortium name="WormBaseParasite"/>
        </authorList>
    </citation>
    <scope>IDENTIFICATION</scope>
</reference>
<dbReference type="WBParaSite" id="Minc3s00029g01780">
    <property type="protein sequence ID" value="Minc3s00029g01780"/>
    <property type="gene ID" value="Minc3s00029g01780"/>
</dbReference>
<organism evidence="2 3">
    <name type="scientific">Meloidogyne incognita</name>
    <name type="common">Southern root-knot nematode worm</name>
    <name type="synonym">Oxyuris incognita</name>
    <dbReference type="NCBI Taxonomy" id="6306"/>
    <lineage>
        <taxon>Eukaryota</taxon>
        <taxon>Metazoa</taxon>
        <taxon>Ecdysozoa</taxon>
        <taxon>Nematoda</taxon>
        <taxon>Chromadorea</taxon>
        <taxon>Rhabditida</taxon>
        <taxon>Tylenchina</taxon>
        <taxon>Tylenchomorpha</taxon>
        <taxon>Tylenchoidea</taxon>
        <taxon>Meloidogynidae</taxon>
        <taxon>Meloidogyninae</taxon>
        <taxon>Meloidogyne</taxon>
        <taxon>Meloidogyne incognita group</taxon>
    </lineage>
</organism>
<protein>
    <submittedName>
        <fullName evidence="3">Uncharacterized protein</fullName>
    </submittedName>
</protein>
<evidence type="ECO:0000256" key="1">
    <source>
        <dbReference type="SAM" id="MobiDB-lite"/>
    </source>
</evidence>
<name>A0A914KK49_MELIC</name>
<sequence>MHKTTYTEAHHILAKFSKNYGMIVEGKDKNSLKHYISKSKPFVSLENALEEHKKNVKDHVKEIEDHHKKHTINNKEHEKHTKNKEDKAESSKKEEEVDDETTPLLGKEHAKQVSEVEEILGEENAPLLVKEHSDVSTHGKGAIAKETIKKMKIFDKKADDTHIKNVEVHKYISYHSSFTIFRSIRTRKCSYTRPIFTENIRLICVVKVYGHCIMLSIP</sequence>
<evidence type="ECO:0000313" key="2">
    <source>
        <dbReference type="Proteomes" id="UP000887563"/>
    </source>
</evidence>
<keyword evidence="2" id="KW-1185">Reference proteome</keyword>
<accession>A0A914KK49</accession>
<feature type="compositionally biased region" description="Basic and acidic residues" evidence="1">
    <location>
        <begin position="73"/>
        <end position="95"/>
    </location>
</feature>
<evidence type="ECO:0000313" key="3">
    <source>
        <dbReference type="WBParaSite" id="Minc3s00029g01780"/>
    </source>
</evidence>